<dbReference type="Proteomes" id="UP000431901">
    <property type="component" value="Unassembled WGS sequence"/>
</dbReference>
<evidence type="ECO:0000259" key="1">
    <source>
        <dbReference type="Pfam" id="PF20103"/>
    </source>
</evidence>
<dbReference type="OrthoDB" id="3245799at2"/>
<proteinExistence type="predicted"/>
<organism evidence="2 3">
    <name type="scientific">Actinomadura rayongensis</name>
    <dbReference type="NCBI Taxonomy" id="1429076"/>
    <lineage>
        <taxon>Bacteria</taxon>
        <taxon>Bacillati</taxon>
        <taxon>Actinomycetota</taxon>
        <taxon>Actinomycetes</taxon>
        <taxon>Streptosporangiales</taxon>
        <taxon>Thermomonosporaceae</taxon>
        <taxon>Actinomadura</taxon>
    </lineage>
</organism>
<dbReference type="EMBL" id="WUTW01000004">
    <property type="protein sequence ID" value="MXQ66209.1"/>
    <property type="molecule type" value="Genomic_DNA"/>
</dbReference>
<dbReference type="RefSeq" id="WP_161104427.1">
    <property type="nucleotide sequence ID" value="NZ_JBHLYI010000007.1"/>
</dbReference>
<reference evidence="2 3" key="1">
    <citation type="submission" date="2019-12" db="EMBL/GenBank/DDBJ databases">
        <title>Nocardia macrotermitis sp. nov. and Nocardia aurantia sp. nov., isolated from the gut of the fungus growing-termite Macrotermes natalensis.</title>
        <authorList>
            <person name="Christine B."/>
            <person name="Rene B."/>
        </authorList>
    </citation>
    <scope>NUCLEOTIDE SEQUENCE [LARGE SCALE GENOMIC DNA]</scope>
    <source>
        <strain evidence="2 3">DSM 102126</strain>
    </source>
</reference>
<dbReference type="Pfam" id="PF20103">
    <property type="entry name" value="DUF6493"/>
    <property type="match status" value="1"/>
</dbReference>
<sequence length="864" mass="90652">MNVGDLIEAGDAAGVVRLVQTMPEDERRATARELPVLLRELKKGDWHPWGKDGDRADALALAGAGCIAGAAAAATWLCKNDIADVGMRERGYPALIVAATEHRTPAWRADVAARMTGRLRFREDPMTSVGRWRAAAALTLAADAEPPGDDAFVAGWATCALTLADDPFLPALLPRLFEADGVGAALQWDAGETAQVWTGVSRVVRPSWLAALTALADTGRVDRDLLLDGCLGRFLRGGRLIDLQWFVRLYDALAPGPDETTARLRDHLRLLPSAPVPVAERALAAVRTADEAGALDPAAFAEAADALLFRPEKKLVKAALTWMDRTARSRERVDATLRALPVLFSAEAADLRDRAVRCAVKHAAHAGADVRAEIRDAAAELPAPSRATIATAFGEVAAPVTIAFPDLPAYTPRPFPAPAESAAELAHRLAAVRSDTAAWQDVERLVADVVAFAWRDGAALRAALDGVVPRRPDTRLAADFGTATTWLGLATAAVLDGRLRPRPKEAHGRFRRDRPHGAGANRWLPPILQRFLAWRMREAADAVGRVPLLLATPTDASGALDPDVLLRRRAELDAAGVRPGRADAVQAVLRLPREAAAVAERLLPGAGAWFDAPTVACAVEPVRVGRGDGEYAPRLAGRVTLKEKVPDELDRAARLPSGRSFGDAFATGYTIGVGQWPGMFPHHREVAAAHLLPSLPLGMTVDWFPSGVTAGLAAAGGPPGPATAAVLACGLSGTPAARAEAVDALLVLAARDALAAADLGAAVVTLTGQAIVKVNRVTESLGQAADAGAHRHVFTAITTALPGLLPAPGARPATGLPDLLALAARIAETAGLRADLPEVAAVAARGGSSRLVREAARLHQATSA</sequence>
<evidence type="ECO:0000313" key="2">
    <source>
        <dbReference type="EMBL" id="MXQ66209.1"/>
    </source>
</evidence>
<feature type="domain" description="DUF6493" evidence="1">
    <location>
        <begin position="203"/>
        <end position="313"/>
    </location>
</feature>
<keyword evidence="3" id="KW-1185">Reference proteome</keyword>
<dbReference type="AlphaFoldDB" id="A0A6I4W648"/>
<name>A0A6I4W648_9ACTN</name>
<gene>
    <name evidence="2" type="ORF">GQ466_19505</name>
</gene>
<accession>A0A6I4W648</accession>
<comment type="caution">
    <text evidence="2">The sequence shown here is derived from an EMBL/GenBank/DDBJ whole genome shotgun (WGS) entry which is preliminary data.</text>
</comment>
<evidence type="ECO:0000313" key="3">
    <source>
        <dbReference type="Proteomes" id="UP000431901"/>
    </source>
</evidence>
<protein>
    <recommendedName>
        <fullName evidence="1">DUF6493 domain-containing protein</fullName>
    </recommendedName>
</protein>
<dbReference type="InterPro" id="IPR045472">
    <property type="entry name" value="DUF6493"/>
</dbReference>